<evidence type="ECO:0000313" key="2">
    <source>
        <dbReference type="EMBL" id="MBT0771302.1"/>
    </source>
</evidence>
<sequence>MSRLHRRTLLGGTLAVAVSWLGAGAGSAQAAPAAPAAPLVRKPKLAVRNGFRSILARNGSAVRMPVQLGARMQVTDPVRPGSTVTLTWDDRLYTAGSRVQVSQGAGTVFSAAARPMVDDGTHTATLTVTLPGGLAAGDYTLAAGTLTPAPAQYPDDLVSEPVPVSITVNGTAATVSQDAADVSRPWGASVGAAWQEARWDAGFVALYPGLVTFRAVGPAALPAGSRIRIALDARVFTGVRVTGAYDSSGRELPGSAAGGVTGNLAVTTWTPGSAVAAGERVTLRTAVESGDITGALDTFEAPVISFSAPAAHRESQRVTGEETLTREDNIYSARTHELFAAQVPGEAS</sequence>
<keyword evidence="3" id="KW-1185">Reference proteome</keyword>
<dbReference type="EMBL" id="JAHBAY010000008">
    <property type="protein sequence ID" value="MBT0771302.1"/>
    <property type="molecule type" value="Genomic_DNA"/>
</dbReference>
<dbReference type="PROSITE" id="PS51318">
    <property type="entry name" value="TAT"/>
    <property type="match status" value="1"/>
</dbReference>
<feature type="chain" id="PRO_5047133478" evidence="1">
    <location>
        <begin position="31"/>
        <end position="348"/>
    </location>
</feature>
<dbReference type="InterPro" id="IPR006311">
    <property type="entry name" value="TAT_signal"/>
</dbReference>
<organism evidence="2 3">
    <name type="scientific">Kineosporia corallincola</name>
    <dbReference type="NCBI Taxonomy" id="2835133"/>
    <lineage>
        <taxon>Bacteria</taxon>
        <taxon>Bacillati</taxon>
        <taxon>Actinomycetota</taxon>
        <taxon>Actinomycetes</taxon>
        <taxon>Kineosporiales</taxon>
        <taxon>Kineosporiaceae</taxon>
        <taxon>Kineosporia</taxon>
    </lineage>
</organism>
<name>A0ABS5TJM9_9ACTN</name>
<protein>
    <submittedName>
        <fullName evidence="2">Uncharacterized protein</fullName>
    </submittedName>
</protein>
<feature type="signal peptide" evidence="1">
    <location>
        <begin position="1"/>
        <end position="30"/>
    </location>
</feature>
<keyword evidence="1" id="KW-0732">Signal</keyword>
<gene>
    <name evidence="2" type="ORF">KIH74_20360</name>
</gene>
<reference evidence="2 3" key="1">
    <citation type="submission" date="2021-05" db="EMBL/GenBank/DDBJ databases">
        <title>Kineosporia and Streptomyces sp. nov. two new marine actinobacteria isolated from Coral.</title>
        <authorList>
            <person name="Buangrab K."/>
            <person name="Sutthacheep M."/>
            <person name="Yeemin T."/>
            <person name="Harunari E."/>
            <person name="Igarashi Y."/>
            <person name="Kanchanasin P."/>
            <person name="Tanasupawat S."/>
            <person name="Phongsopitanun W."/>
        </authorList>
    </citation>
    <scope>NUCLEOTIDE SEQUENCE [LARGE SCALE GENOMIC DNA]</scope>
    <source>
        <strain evidence="2 3">J2-2</strain>
    </source>
</reference>
<comment type="caution">
    <text evidence="2">The sequence shown here is derived from an EMBL/GenBank/DDBJ whole genome shotgun (WGS) entry which is preliminary data.</text>
</comment>
<dbReference type="Proteomes" id="UP001197247">
    <property type="component" value="Unassembled WGS sequence"/>
</dbReference>
<proteinExistence type="predicted"/>
<evidence type="ECO:0000256" key="1">
    <source>
        <dbReference type="SAM" id="SignalP"/>
    </source>
</evidence>
<dbReference type="RefSeq" id="WP_214157592.1">
    <property type="nucleotide sequence ID" value="NZ_JAHBAY010000008.1"/>
</dbReference>
<accession>A0ABS5TJM9</accession>
<evidence type="ECO:0000313" key="3">
    <source>
        <dbReference type="Proteomes" id="UP001197247"/>
    </source>
</evidence>